<feature type="non-terminal residue" evidence="1">
    <location>
        <position position="1"/>
    </location>
</feature>
<keyword evidence="2" id="KW-1185">Reference proteome</keyword>
<dbReference type="PANTHER" id="PTHR33206:SF1">
    <property type="entry name" value="DNA-DIRECTED DNA POLYMERASE"/>
    <property type="match status" value="1"/>
</dbReference>
<protein>
    <recommendedName>
        <fullName evidence="3">DNA-directed DNA polymerase</fullName>
    </recommendedName>
</protein>
<comment type="caution">
    <text evidence="1">The sequence shown here is derived from an EMBL/GenBank/DDBJ whole genome shotgun (WGS) entry which is preliminary data.</text>
</comment>
<accession>A0ABN8M108</accession>
<gene>
    <name evidence="1" type="ORF">PEVE_00013963</name>
</gene>
<evidence type="ECO:0008006" key="3">
    <source>
        <dbReference type="Google" id="ProtNLM"/>
    </source>
</evidence>
<dbReference type="EMBL" id="CALNXI010000204">
    <property type="protein sequence ID" value="CAH3022066.1"/>
    <property type="molecule type" value="Genomic_DNA"/>
</dbReference>
<evidence type="ECO:0000313" key="1">
    <source>
        <dbReference type="EMBL" id="CAH3022066.1"/>
    </source>
</evidence>
<evidence type="ECO:0000313" key="2">
    <source>
        <dbReference type="Proteomes" id="UP001159427"/>
    </source>
</evidence>
<proteinExistence type="predicted"/>
<sequence length="238" mass="28111">IPEEAVLEHKKEYLERTKRTGVQNYKLCRQLAGKKTLLYAPLMEWYLDHSLEITAVHRTIDYRREKIFTCKTSCGSMTRTRLASCSRHFRKEKVTTNRPFRVELVKLRMLQFYYYCLDYYIDRRDFELIQMDTDSMYLGFSCKMLEKPVRPELLEEFEVTKIFSSHGISEAITHRAFSRWSSKEPVRSSSAVIENEEKSKAKLSSKCVSKRQDKLTWDRYEAALNGVEDKAKNRGSGR</sequence>
<reference evidence="1 2" key="1">
    <citation type="submission" date="2022-05" db="EMBL/GenBank/DDBJ databases">
        <authorList>
            <consortium name="Genoscope - CEA"/>
            <person name="William W."/>
        </authorList>
    </citation>
    <scope>NUCLEOTIDE SEQUENCE [LARGE SCALE GENOMIC DNA]</scope>
</reference>
<name>A0ABN8M108_9CNID</name>
<dbReference type="Proteomes" id="UP001159427">
    <property type="component" value="Unassembled WGS sequence"/>
</dbReference>
<dbReference type="PANTHER" id="PTHR33206">
    <property type="entry name" value="PROTEIN CBG10425"/>
    <property type="match status" value="1"/>
</dbReference>
<organism evidence="1 2">
    <name type="scientific">Porites evermanni</name>
    <dbReference type="NCBI Taxonomy" id="104178"/>
    <lineage>
        <taxon>Eukaryota</taxon>
        <taxon>Metazoa</taxon>
        <taxon>Cnidaria</taxon>
        <taxon>Anthozoa</taxon>
        <taxon>Hexacorallia</taxon>
        <taxon>Scleractinia</taxon>
        <taxon>Fungiina</taxon>
        <taxon>Poritidae</taxon>
        <taxon>Porites</taxon>
    </lineage>
</organism>